<keyword evidence="12" id="KW-0540">Nuclease</keyword>
<dbReference type="Pfam" id="PF00730">
    <property type="entry name" value="HhH-GPD"/>
    <property type="match status" value="1"/>
</dbReference>
<keyword evidence="12" id="KW-0255">Endonuclease</keyword>
<feature type="binding site" evidence="10">
    <location>
        <position position="208"/>
    </location>
    <ligand>
        <name>[4Fe-4S] cluster</name>
        <dbReference type="ChEBI" id="CHEBI:49883"/>
    </ligand>
</feature>
<keyword evidence="7 10" id="KW-0411">Iron-sulfur</keyword>
<dbReference type="CDD" id="cd00056">
    <property type="entry name" value="ENDO3c"/>
    <property type="match status" value="1"/>
</dbReference>
<evidence type="ECO:0000256" key="3">
    <source>
        <dbReference type="ARBA" id="ARBA00022723"/>
    </source>
</evidence>
<feature type="binding site" evidence="10">
    <location>
        <position position="224"/>
    </location>
    <ligand>
        <name>[4Fe-4S] cluster</name>
        <dbReference type="ChEBI" id="CHEBI:49883"/>
    </ligand>
</feature>
<dbReference type="InterPro" id="IPR023170">
    <property type="entry name" value="HhH_base_excis_C"/>
</dbReference>
<dbReference type="Proteomes" id="UP000724148">
    <property type="component" value="Unassembled WGS sequence"/>
</dbReference>
<dbReference type="EC" id="4.2.99.18" evidence="10"/>
<dbReference type="SUPFAM" id="SSF48150">
    <property type="entry name" value="DNA-glycosylase"/>
    <property type="match status" value="1"/>
</dbReference>
<keyword evidence="4 10" id="KW-0227">DNA damage</keyword>
<dbReference type="Gene3D" id="1.10.340.30">
    <property type="entry name" value="Hypothetical protein, domain 2"/>
    <property type="match status" value="1"/>
</dbReference>
<evidence type="ECO:0000256" key="8">
    <source>
        <dbReference type="ARBA" id="ARBA00023204"/>
    </source>
</evidence>
<dbReference type="NCBIfam" id="TIGR01083">
    <property type="entry name" value="nth"/>
    <property type="match status" value="1"/>
</dbReference>
<dbReference type="HAMAP" id="MF_00942">
    <property type="entry name" value="Nth"/>
    <property type="match status" value="1"/>
</dbReference>
<dbReference type="Pfam" id="PF10576">
    <property type="entry name" value="EndIII_4Fe-2S"/>
    <property type="match status" value="1"/>
</dbReference>
<feature type="binding site" evidence="10">
    <location>
        <position position="215"/>
    </location>
    <ligand>
        <name>[4Fe-4S] cluster</name>
        <dbReference type="ChEBI" id="CHEBI:49883"/>
    </ligand>
</feature>
<keyword evidence="5 10" id="KW-0378">Hydrolase</keyword>
<evidence type="ECO:0000256" key="2">
    <source>
        <dbReference type="ARBA" id="ARBA00022485"/>
    </source>
</evidence>
<evidence type="ECO:0000256" key="5">
    <source>
        <dbReference type="ARBA" id="ARBA00022801"/>
    </source>
</evidence>
<comment type="catalytic activity">
    <reaction evidence="10">
        <text>2'-deoxyribonucleotide-(2'-deoxyribose 5'-phosphate)-2'-deoxyribonucleotide-DNA = a 3'-end 2'-deoxyribonucleotide-(2,3-dehydro-2,3-deoxyribose 5'-phosphate)-DNA + a 5'-end 5'-phospho-2'-deoxyribonucleoside-DNA + H(+)</text>
        <dbReference type="Rhea" id="RHEA:66592"/>
        <dbReference type="Rhea" id="RHEA-COMP:13180"/>
        <dbReference type="Rhea" id="RHEA-COMP:16897"/>
        <dbReference type="Rhea" id="RHEA-COMP:17067"/>
        <dbReference type="ChEBI" id="CHEBI:15378"/>
        <dbReference type="ChEBI" id="CHEBI:136412"/>
        <dbReference type="ChEBI" id="CHEBI:157695"/>
        <dbReference type="ChEBI" id="CHEBI:167181"/>
        <dbReference type="EC" id="4.2.99.18"/>
    </reaction>
</comment>
<dbReference type="InterPro" id="IPR005759">
    <property type="entry name" value="Nth"/>
</dbReference>
<gene>
    <name evidence="10 12" type="primary">nth</name>
    <name evidence="12" type="ORF">HYT40_02920</name>
</gene>
<proteinExistence type="inferred from homology"/>
<evidence type="ECO:0000256" key="6">
    <source>
        <dbReference type="ARBA" id="ARBA00023004"/>
    </source>
</evidence>
<reference evidence="12" key="1">
    <citation type="submission" date="2020-07" db="EMBL/GenBank/DDBJ databases">
        <title>Huge and variable diversity of episymbiotic CPR bacteria and DPANN archaea in groundwater ecosystems.</title>
        <authorList>
            <person name="He C.Y."/>
            <person name="Keren R."/>
            <person name="Whittaker M."/>
            <person name="Farag I.F."/>
            <person name="Doudna J."/>
            <person name="Cate J.H.D."/>
            <person name="Banfield J.F."/>
        </authorList>
    </citation>
    <scope>NUCLEOTIDE SEQUENCE</scope>
    <source>
        <strain evidence="12">NC_groundwater_193_Ag_S-0.1um_51_7</strain>
    </source>
</reference>
<dbReference type="AlphaFoldDB" id="A0A931WN92"/>
<keyword evidence="9 10" id="KW-0326">Glycosidase</keyword>
<dbReference type="PIRSF" id="PIRSF001435">
    <property type="entry name" value="Nth"/>
    <property type="match status" value="1"/>
</dbReference>
<protein>
    <recommendedName>
        <fullName evidence="10">Endonuclease III</fullName>
        <ecNumber evidence="10">4.2.99.18</ecNumber>
    </recommendedName>
    <alternativeName>
        <fullName evidence="10">DNA-(apurinic or apyrimidinic site) lyase</fullName>
    </alternativeName>
</protein>
<dbReference type="PROSITE" id="PS00764">
    <property type="entry name" value="ENDONUCLEASE_III_1"/>
    <property type="match status" value="1"/>
</dbReference>
<dbReference type="GO" id="GO:0006285">
    <property type="term" value="P:base-excision repair, AP site formation"/>
    <property type="evidence" value="ECO:0007669"/>
    <property type="project" value="TreeGrafter"/>
</dbReference>
<organism evidence="12 13">
    <name type="scientific">Candidatus Sungiibacteriota bacterium</name>
    <dbReference type="NCBI Taxonomy" id="2750080"/>
    <lineage>
        <taxon>Bacteria</taxon>
        <taxon>Candidatus Sungiibacteriota</taxon>
    </lineage>
</organism>
<dbReference type="Gene3D" id="1.10.1670.10">
    <property type="entry name" value="Helix-hairpin-Helix base-excision DNA repair enzymes (C-terminal)"/>
    <property type="match status" value="1"/>
</dbReference>
<feature type="binding site" evidence="10">
    <location>
        <position position="218"/>
    </location>
    <ligand>
        <name>[4Fe-4S] cluster</name>
        <dbReference type="ChEBI" id="CHEBI:49883"/>
    </ligand>
</feature>
<dbReference type="GO" id="GO:0019104">
    <property type="term" value="F:DNA N-glycosylase activity"/>
    <property type="evidence" value="ECO:0007669"/>
    <property type="project" value="UniProtKB-UniRule"/>
</dbReference>
<dbReference type="InterPro" id="IPR003265">
    <property type="entry name" value="HhH-GPD_domain"/>
</dbReference>
<evidence type="ECO:0000313" key="13">
    <source>
        <dbReference type="Proteomes" id="UP000724148"/>
    </source>
</evidence>
<evidence type="ECO:0000256" key="1">
    <source>
        <dbReference type="ARBA" id="ARBA00008343"/>
    </source>
</evidence>
<keyword evidence="8 10" id="KW-0234">DNA repair</keyword>
<dbReference type="GO" id="GO:0003677">
    <property type="term" value="F:DNA binding"/>
    <property type="evidence" value="ECO:0007669"/>
    <property type="project" value="UniProtKB-UniRule"/>
</dbReference>
<keyword evidence="10" id="KW-0238">DNA-binding</keyword>
<dbReference type="InterPro" id="IPR003651">
    <property type="entry name" value="Endonuclease3_FeS-loop_motif"/>
</dbReference>
<dbReference type="SMART" id="SM00478">
    <property type="entry name" value="ENDO3c"/>
    <property type="match status" value="1"/>
</dbReference>
<dbReference type="GO" id="GO:0140078">
    <property type="term" value="F:class I DNA-(apurinic or apyrimidinic site) endonuclease activity"/>
    <property type="evidence" value="ECO:0007669"/>
    <property type="project" value="UniProtKB-EC"/>
</dbReference>
<evidence type="ECO:0000259" key="11">
    <source>
        <dbReference type="SMART" id="SM00478"/>
    </source>
</evidence>
<dbReference type="InterPro" id="IPR004035">
    <property type="entry name" value="Endouclease-III_FeS-bd_BS"/>
</dbReference>
<comment type="function">
    <text evidence="10">DNA repair enzyme that has both DNA N-glycosylase activity and AP-lyase activity. The DNA N-glycosylase activity releases various damaged pyrimidines from DNA by cleaving the N-glycosidic bond, leaving an AP (apurinic/apyrimidinic) site. The AP-lyase activity cleaves the phosphodiester bond 3' to the AP site by a beta-elimination, leaving a 3'-terminal unsaturated sugar and a product with a terminal 5'-phosphate.</text>
</comment>
<accession>A0A931WN92</accession>
<comment type="caution">
    <text evidence="12">The sequence shown here is derived from an EMBL/GenBank/DDBJ whole genome shotgun (WGS) entry which is preliminary data.</text>
</comment>
<sequence length="229" mass="25809">MGEYNEYRKSWIKRETPIAKRTRAAKVFRILHKENPESKTALHFKTPMQLLAAVILSAQSTDKKVNEITDGHLFKKYKTPKDFARANPKTFEKEISQLGLYKSKAKAILTSASMIQQKFGGKLPRTMESMLTLRGVARKTANIVLWNAYGVIAGIAVDTHARRLAQRLGFTDQDDPKKIEKDLMALVPQKKLWPKVNTLLVDLGRSTCIAQSPKCAQCPLNKLCPSSRV</sequence>
<name>A0A931WN92_9BACT</name>
<dbReference type="FunFam" id="1.10.340.30:FF:000001">
    <property type="entry name" value="Endonuclease III"/>
    <property type="match status" value="1"/>
</dbReference>
<evidence type="ECO:0000313" key="12">
    <source>
        <dbReference type="EMBL" id="MBI2097074.1"/>
    </source>
</evidence>
<evidence type="ECO:0000256" key="9">
    <source>
        <dbReference type="ARBA" id="ARBA00023295"/>
    </source>
</evidence>
<evidence type="ECO:0000256" key="7">
    <source>
        <dbReference type="ARBA" id="ARBA00023014"/>
    </source>
</evidence>
<comment type="similarity">
    <text evidence="1 10">Belongs to the Nth/MutY family.</text>
</comment>
<dbReference type="PANTHER" id="PTHR10359">
    <property type="entry name" value="A/G-SPECIFIC ADENINE GLYCOSYLASE/ENDONUCLEASE III"/>
    <property type="match status" value="1"/>
</dbReference>
<keyword evidence="6 10" id="KW-0408">Iron</keyword>
<dbReference type="PANTHER" id="PTHR10359:SF18">
    <property type="entry name" value="ENDONUCLEASE III"/>
    <property type="match status" value="1"/>
</dbReference>
<dbReference type="InterPro" id="IPR011257">
    <property type="entry name" value="DNA_glycosylase"/>
</dbReference>
<keyword evidence="10" id="KW-0456">Lyase</keyword>
<dbReference type="GO" id="GO:0051539">
    <property type="term" value="F:4 iron, 4 sulfur cluster binding"/>
    <property type="evidence" value="ECO:0007669"/>
    <property type="project" value="UniProtKB-UniRule"/>
</dbReference>
<comment type="cofactor">
    <cofactor evidence="10">
        <name>[4Fe-4S] cluster</name>
        <dbReference type="ChEBI" id="CHEBI:49883"/>
    </cofactor>
    <text evidence="10">Binds 1 [4Fe-4S] cluster.</text>
</comment>
<dbReference type="EMBL" id="JACOZA010000076">
    <property type="protein sequence ID" value="MBI2097074.1"/>
    <property type="molecule type" value="Genomic_DNA"/>
</dbReference>
<evidence type="ECO:0000256" key="10">
    <source>
        <dbReference type="HAMAP-Rule" id="MF_00942"/>
    </source>
</evidence>
<keyword evidence="2 10" id="KW-0004">4Fe-4S</keyword>
<feature type="domain" description="HhH-GPD" evidence="11">
    <location>
        <begin position="56"/>
        <end position="206"/>
    </location>
</feature>
<keyword evidence="3 10" id="KW-0479">Metal-binding</keyword>
<evidence type="ECO:0000256" key="4">
    <source>
        <dbReference type="ARBA" id="ARBA00022763"/>
    </source>
</evidence>
<dbReference type="GO" id="GO:0046872">
    <property type="term" value="F:metal ion binding"/>
    <property type="evidence" value="ECO:0007669"/>
    <property type="project" value="UniProtKB-KW"/>
</dbReference>
<dbReference type="SMART" id="SM00525">
    <property type="entry name" value="FES"/>
    <property type="match status" value="1"/>
</dbReference>